<dbReference type="Proteomes" id="UP000199306">
    <property type="component" value="Unassembled WGS sequence"/>
</dbReference>
<evidence type="ECO:0000256" key="4">
    <source>
        <dbReference type="ARBA" id="ARBA00023163"/>
    </source>
</evidence>
<dbReference type="AlphaFoldDB" id="A0A1I5NZE4"/>
<organism evidence="5 6">
    <name type="scientific">Pseudarcicella hirudinis</name>
    <dbReference type="NCBI Taxonomy" id="1079859"/>
    <lineage>
        <taxon>Bacteria</taxon>
        <taxon>Pseudomonadati</taxon>
        <taxon>Bacteroidota</taxon>
        <taxon>Cytophagia</taxon>
        <taxon>Cytophagales</taxon>
        <taxon>Flectobacillaceae</taxon>
        <taxon>Pseudarcicella</taxon>
    </lineage>
</organism>
<dbReference type="InterPro" id="IPR036390">
    <property type="entry name" value="WH_DNA-bd_sf"/>
</dbReference>
<name>A0A1I5NZE4_9BACT</name>
<dbReference type="Gene3D" id="1.10.4040.10">
    <property type="entry name" value="Penicillinase repressor domain"/>
    <property type="match status" value="1"/>
</dbReference>
<evidence type="ECO:0000256" key="1">
    <source>
        <dbReference type="ARBA" id="ARBA00011046"/>
    </source>
</evidence>
<dbReference type="SUPFAM" id="SSF46785">
    <property type="entry name" value="Winged helix' DNA-binding domain"/>
    <property type="match status" value="1"/>
</dbReference>
<dbReference type="Gene3D" id="1.10.10.10">
    <property type="entry name" value="Winged helix-like DNA-binding domain superfamily/Winged helix DNA-binding domain"/>
    <property type="match status" value="1"/>
</dbReference>
<proteinExistence type="inferred from homology"/>
<dbReference type="GO" id="GO:0045892">
    <property type="term" value="P:negative regulation of DNA-templated transcription"/>
    <property type="evidence" value="ECO:0007669"/>
    <property type="project" value="InterPro"/>
</dbReference>
<dbReference type="PIRSF" id="PIRSF019455">
    <property type="entry name" value="CopR_AtkY"/>
    <property type="match status" value="1"/>
</dbReference>
<accession>A0A1I5NZE4</accession>
<evidence type="ECO:0000256" key="2">
    <source>
        <dbReference type="ARBA" id="ARBA00023015"/>
    </source>
</evidence>
<reference evidence="5 6" key="1">
    <citation type="submission" date="2016-10" db="EMBL/GenBank/DDBJ databases">
        <authorList>
            <person name="de Groot N.N."/>
        </authorList>
    </citation>
    <scope>NUCLEOTIDE SEQUENCE [LARGE SCALE GENOMIC DNA]</scope>
    <source>
        <strain evidence="6">E92,LMG 26720,CCM 7988</strain>
    </source>
</reference>
<evidence type="ECO:0000313" key="6">
    <source>
        <dbReference type="Proteomes" id="UP000199306"/>
    </source>
</evidence>
<keyword evidence="4" id="KW-0804">Transcription</keyword>
<dbReference type="EMBL" id="FOXH01000002">
    <property type="protein sequence ID" value="SFP27107.1"/>
    <property type="molecule type" value="Genomic_DNA"/>
</dbReference>
<keyword evidence="3" id="KW-0238">DNA-binding</keyword>
<evidence type="ECO:0000256" key="3">
    <source>
        <dbReference type="ARBA" id="ARBA00023125"/>
    </source>
</evidence>
<dbReference type="OrthoDB" id="279010at2"/>
<gene>
    <name evidence="5" type="ORF">SAMN04515674_102192</name>
</gene>
<evidence type="ECO:0000313" key="5">
    <source>
        <dbReference type="EMBL" id="SFP27107.1"/>
    </source>
</evidence>
<keyword evidence="2" id="KW-0805">Transcription regulation</keyword>
<comment type="similarity">
    <text evidence="1">Belongs to the BlaI transcriptional regulatory family.</text>
</comment>
<dbReference type="STRING" id="1079859.SAMN04515674_102192"/>
<keyword evidence="6" id="KW-1185">Reference proteome</keyword>
<dbReference type="InterPro" id="IPR036388">
    <property type="entry name" value="WH-like_DNA-bd_sf"/>
</dbReference>
<sequence>MNSEKENPTRKIEPTKSELEILQVLWEHGPSTVRFVNDKLNDLREVNYSSTLKLMQIMTDKQLVFRDESSMKHIYRVAEEEKKTKDFLLEKFIDTMYNGSASNLMMQLLGNKKTSKKDLEEIKNLLKNLED</sequence>
<dbReference type="InterPro" id="IPR005650">
    <property type="entry name" value="BlaI_family"/>
</dbReference>
<dbReference type="Pfam" id="PF03965">
    <property type="entry name" value="Penicillinase_R"/>
    <property type="match status" value="1"/>
</dbReference>
<dbReference type="GO" id="GO:0003677">
    <property type="term" value="F:DNA binding"/>
    <property type="evidence" value="ECO:0007669"/>
    <property type="project" value="UniProtKB-KW"/>
</dbReference>
<protein>
    <submittedName>
        <fullName evidence="5">Predicted transcriptional regulator</fullName>
    </submittedName>
</protein>
<dbReference type="RefSeq" id="WP_092012581.1">
    <property type="nucleotide sequence ID" value="NZ_FOXH01000002.1"/>
</dbReference>